<feature type="transmembrane region" description="Helical" evidence="2">
    <location>
        <begin position="154"/>
        <end position="173"/>
    </location>
</feature>
<keyword evidence="2" id="KW-0812">Transmembrane</keyword>
<feature type="transmembrane region" description="Helical" evidence="2">
    <location>
        <begin position="273"/>
        <end position="292"/>
    </location>
</feature>
<feature type="transmembrane region" description="Helical" evidence="2">
    <location>
        <begin position="240"/>
        <end position="261"/>
    </location>
</feature>
<evidence type="ECO:0000313" key="4">
    <source>
        <dbReference type="Proteomes" id="UP000248128"/>
    </source>
</evidence>
<dbReference type="InterPro" id="IPR025576">
    <property type="entry name" value="YwiC"/>
</dbReference>
<name>A0A318MIP9_9BIFI</name>
<feature type="transmembrane region" description="Helical" evidence="2">
    <location>
        <begin position="129"/>
        <end position="148"/>
    </location>
</feature>
<evidence type="ECO:0008006" key="5">
    <source>
        <dbReference type="Google" id="ProtNLM"/>
    </source>
</evidence>
<proteinExistence type="predicted"/>
<accession>A0A318MIP9</accession>
<dbReference type="Pfam" id="PF14256">
    <property type="entry name" value="YwiC"/>
    <property type="match status" value="1"/>
</dbReference>
<feature type="transmembrane region" description="Helical" evidence="2">
    <location>
        <begin position="325"/>
        <end position="347"/>
    </location>
</feature>
<dbReference type="EMBL" id="QGLK01000004">
    <property type="protein sequence ID" value="PXY88117.1"/>
    <property type="molecule type" value="Genomic_DNA"/>
</dbReference>
<comment type="caution">
    <text evidence="3">The sequence shown here is derived from an EMBL/GenBank/DDBJ whole genome shotgun (WGS) entry which is preliminary data.</text>
</comment>
<feature type="region of interest" description="Disordered" evidence="1">
    <location>
        <begin position="34"/>
        <end position="66"/>
    </location>
</feature>
<feature type="transmembrane region" description="Helical" evidence="2">
    <location>
        <begin position="298"/>
        <end position="318"/>
    </location>
</feature>
<keyword evidence="2" id="KW-0472">Membrane</keyword>
<feature type="transmembrane region" description="Helical" evidence="2">
    <location>
        <begin position="101"/>
        <end position="122"/>
    </location>
</feature>
<dbReference type="Proteomes" id="UP000248128">
    <property type="component" value="Unassembled WGS sequence"/>
</dbReference>
<reference evidence="3 4" key="1">
    <citation type="submission" date="2018-05" db="EMBL/GenBank/DDBJ databases">
        <title>Reference genomes for bee gut microbiota database.</title>
        <authorList>
            <person name="Ellegaard K.M."/>
        </authorList>
    </citation>
    <scope>NUCLEOTIDE SEQUENCE [LARGE SCALE GENOMIC DNA]</scope>
    <source>
        <strain evidence="3 4">ESL0199</strain>
    </source>
</reference>
<dbReference type="AlphaFoldDB" id="A0A318MIP9"/>
<evidence type="ECO:0000256" key="2">
    <source>
        <dbReference type="SAM" id="Phobius"/>
    </source>
</evidence>
<feature type="transmembrane region" description="Helical" evidence="2">
    <location>
        <begin position="185"/>
        <end position="204"/>
    </location>
</feature>
<gene>
    <name evidence="3" type="ORF">DKK74_05645</name>
</gene>
<protein>
    <recommendedName>
        <fullName evidence="5">YwiC-like protein</fullName>
    </recommendedName>
</protein>
<sequence>MILAFFDHDIDRIGITEEAVTAIQGRRLMSMHTDADRGKAAGSSGSKPSPQARKSAKPTGPGSKGRQWRRLWIPDQIGGWAMALMPGLAGLLVGGPTWRSLLLMVAWAFCYCFEFTGSRWMVSHRAARFAPPALGYALLMAVTGLILLVGTPGLLRWAPLYLVLGVLNFAAAWMRTERSWWNDTVVVIAACTLCLVAVSLGSRFQKPEPGLESSGVGYFGCQPNPAVDCFASGFFPSAALPSLGVVSAAVFAVTQFGSVIFVKTMIRERGKTWCYLLSLAWNLALSLIGVTMVRTAGWWPLLTALVLLVRAALLPAISRRRRIPILYVGLVECATSLLVFILVIAQADVMTASLTSLLGA</sequence>
<evidence type="ECO:0000313" key="3">
    <source>
        <dbReference type="EMBL" id="PXY88117.1"/>
    </source>
</evidence>
<feature type="transmembrane region" description="Helical" evidence="2">
    <location>
        <begin position="77"/>
        <end position="95"/>
    </location>
</feature>
<organism evidence="3 4">
    <name type="scientific">Bifidobacterium asteroides</name>
    <dbReference type="NCBI Taxonomy" id="1684"/>
    <lineage>
        <taxon>Bacteria</taxon>
        <taxon>Bacillati</taxon>
        <taxon>Actinomycetota</taxon>
        <taxon>Actinomycetes</taxon>
        <taxon>Bifidobacteriales</taxon>
        <taxon>Bifidobacteriaceae</taxon>
        <taxon>Bifidobacterium</taxon>
    </lineage>
</organism>
<keyword evidence="2" id="KW-1133">Transmembrane helix</keyword>
<feature type="compositionally biased region" description="Low complexity" evidence="1">
    <location>
        <begin position="40"/>
        <end position="50"/>
    </location>
</feature>
<evidence type="ECO:0000256" key="1">
    <source>
        <dbReference type="SAM" id="MobiDB-lite"/>
    </source>
</evidence>